<dbReference type="AlphaFoldDB" id="A0A4P9ZL47"/>
<dbReference type="Proteomes" id="UP000268162">
    <property type="component" value="Unassembled WGS sequence"/>
</dbReference>
<name>A0A4P9ZL47_9FUNG</name>
<dbReference type="EMBL" id="ML004215">
    <property type="protein sequence ID" value="RKP33201.1"/>
    <property type="molecule type" value="Genomic_DNA"/>
</dbReference>
<accession>A0A4P9ZL47</accession>
<reference evidence="2" key="1">
    <citation type="journal article" date="2018" name="Nat. Microbiol.">
        <title>Leveraging single-cell genomics to expand the fungal tree of life.</title>
        <authorList>
            <person name="Ahrendt S.R."/>
            <person name="Quandt C.A."/>
            <person name="Ciobanu D."/>
            <person name="Clum A."/>
            <person name="Salamov A."/>
            <person name="Andreopoulos B."/>
            <person name="Cheng J.F."/>
            <person name="Woyke T."/>
            <person name="Pelin A."/>
            <person name="Henrissat B."/>
            <person name="Reynolds N.K."/>
            <person name="Benny G.L."/>
            <person name="Smith M.E."/>
            <person name="James T.Y."/>
            <person name="Grigoriev I.V."/>
        </authorList>
    </citation>
    <scope>NUCLEOTIDE SEQUENCE [LARGE SCALE GENOMIC DNA]</scope>
    <source>
        <strain evidence="2">RSA 468</strain>
    </source>
</reference>
<organism evidence="1 2">
    <name type="scientific">Dimargaris cristalligena</name>
    <dbReference type="NCBI Taxonomy" id="215637"/>
    <lineage>
        <taxon>Eukaryota</taxon>
        <taxon>Fungi</taxon>
        <taxon>Fungi incertae sedis</taxon>
        <taxon>Zoopagomycota</taxon>
        <taxon>Kickxellomycotina</taxon>
        <taxon>Dimargaritomycetes</taxon>
        <taxon>Dimargaritales</taxon>
        <taxon>Dimargaritaceae</taxon>
        <taxon>Dimargaris</taxon>
    </lineage>
</organism>
<gene>
    <name evidence="1" type="ORF">BJ085DRAFT_27408</name>
</gene>
<keyword evidence="2" id="KW-1185">Reference proteome</keyword>
<evidence type="ECO:0000313" key="1">
    <source>
        <dbReference type="EMBL" id="RKP33201.1"/>
    </source>
</evidence>
<protein>
    <submittedName>
        <fullName evidence="1">Uncharacterized protein</fullName>
    </submittedName>
</protein>
<proteinExistence type="predicted"/>
<evidence type="ECO:0000313" key="2">
    <source>
        <dbReference type="Proteomes" id="UP000268162"/>
    </source>
</evidence>
<sequence>MALALKIVNDECRHIQFDQLSKPQLSRAFPLIGFALDSNTKHLFEVINILSGLVIPEYSFQKPLVPFGNAISSNVKLLAKLSGLVRQTQPIYCQNYQSRTRGRFLSLMVLEFNLKDYAEWAFNTLTYNNYNAARCAQHLGFHRAYTTLTADFGPPEPAPSD</sequence>